<feature type="domain" description="NADAR" evidence="3">
    <location>
        <begin position="25"/>
        <end position="182"/>
    </location>
</feature>
<name>A0A4R1XR23_ACICA</name>
<dbReference type="EMBL" id="SLVJ01000011">
    <property type="protein sequence ID" value="TCM66734.1"/>
    <property type="molecule type" value="Genomic_DNA"/>
</dbReference>
<evidence type="ECO:0000256" key="1">
    <source>
        <dbReference type="ARBA" id="ARBA00000022"/>
    </source>
</evidence>
<evidence type="ECO:0000259" key="3">
    <source>
        <dbReference type="Pfam" id="PF08719"/>
    </source>
</evidence>
<gene>
    <name evidence="4" type="ORF">EC844_11123</name>
</gene>
<comment type="caution">
    <text evidence="4">The sequence shown here is derived from an EMBL/GenBank/DDBJ whole genome shotgun (WGS) entry which is preliminary data.</text>
</comment>
<dbReference type="Proteomes" id="UP000294963">
    <property type="component" value="Unassembled WGS sequence"/>
</dbReference>
<evidence type="ECO:0000256" key="2">
    <source>
        <dbReference type="ARBA" id="ARBA00000751"/>
    </source>
</evidence>
<dbReference type="CDD" id="cd15457">
    <property type="entry name" value="NADAR"/>
    <property type="match status" value="1"/>
</dbReference>
<dbReference type="Gene3D" id="1.10.357.40">
    <property type="entry name" value="YbiA-like"/>
    <property type="match status" value="1"/>
</dbReference>
<reference evidence="4 5" key="1">
    <citation type="submission" date="2019-03" db="EMBL/GenBank/DDBJ databases">
        <title>Genomic analyses of the natural microbiome of Caenorhabditis elegans.</title>
        <authorList>
            <person name="Samuel B."/>
        </authorList>
    </citation>
    <scope>NUCLEOTIDE SEQUENCE [LARGE SCALE GENOMIC DNA]</scope>
    <source>
        <strain evidence="4 5">JUb89</strain>
    </source>
</reference>
<dbReference type="OrthoDB" id="67297at2"/>
<dbReference type="SUPFAM" id="SSF143990">
    <property type="entry name" value="YbiA-like"/>
    <property type="match status" value="1"/>
</dbReference>
<organism evidence="4 5">
    <name type="scientific">Acinetobacter calcoaceticus</name>
    <dbReference type="NCBI Taxonomy" id="471"/>
    <lineage>
        <taxon>Bacteria</taxon>
        <taxon>Pseudomonadati</taxon>
        <taxon>Pseudomonadota</taxon>
        <taxon>Gammaproteobacteria</taxon>
        <taxon>Moraxellales</taxon>
        <taxon>Moraxellaceae</taxon>
        <taxon>Acinetobacter</taxon>
        <taxon>Acinetobacter calcoaceticus/baumannii complex</taxon>
    </lineage>
</organism>
<comment type="catalytic activity">
    <reaction evidence="1">
        <text>5-amino-6-(5-phospho-D-ribosylamino)uracil + H2O = 5,6-diaminouracil + D-ribose 5-phosphate</text>
        <dbReference type="Rhea" id="RHEA:55020"/>
        <dbReference type="ChEBI" id="CHEBI:15377"/>
        <dbReference type="ChEBI" id="CHEBI:46252"/>
        <dbReference type="ChEBI" id="CHEBI:58453"/>
        <dbReference type="ChEBI" id="CHEBI:78346"/>
    </reaction>
</comment>
<dbReference type="Pfam" id="PF08719">
    <property type="entry name" value="NADAR"/>
    <property type="match status" value="1"/>
</dbReference>
<evidence type="ECO:0000313" key="4">
    <source>
        <dbReference type="EMBL" id="TCM66734.1"/>
    </source>
</evidence>
<evidence type="ECO:0000313" key="5">
    <source>
        <dbReference type="Proteomes" id="UP000294963"/>
    </source>
</evidence>
<dbReference type="AlphaFoldDB" id="A0A4R1XR23"/>
<protein>
    <recommendedName>
        <fullName evidence="3">NADAR domain-containing protein</fullName>
    </recommendedName>
</protein>
<keyword evidence="5" id="KW-1185">Reference proteome</keyword>
<dbReference type="InterPro" id="IPR037238">
    <property type="entry name" value="YbiA-like_sf"/>
</dbReference>
<comment type="catalytic activity">
    <reaction evidence="2">
        <text>2,5-diamino-6-hydroxy-4-(5-phosphoribosylamino)-pyrimidine + H2O = 2,5,6-triamino-4-hydroxypyrimidine + D-ribose 5-phosphate</text>
        <dbReference type="Rhea" id="RHEA:23436"/>
        <dbReference type="ChEBI" id="CHEBI:15377"/>
        <dbReference type="ChEBI" id="CHEBI:58614"/>
        <dbReference type="ChEBI" id="CHEBI:78346"/>
        <dbReference type="ChEBI" id="CHEBI:137796"/>
    </reaction>
</comment>
<accession>A0A4R1XR23</accession>
<proteinExistence type="predicted"/>
<sequence>MQDSKYLKDLQMRVQLGEKLQYLCFWGHSPKHAQLVDKSCFSQWFPSRFELDGIQYQSAEQYMMAQKAQLFADHDVFAQIIKCSDPKQVKALGRLVKNYDEAKWLQHRFDIVVQGNLAKFSQNTELKAFLLSTSTKVLVEASPVDKIWGVGLAAEDQQAENPLQWRGLNLLGFALIQVRAQLLSA</sequence>
<dbReference type="InterPro" id="IPR012816">
    <property type="entry name" value="NADAR"/>
</dbReference>
<dbReference type="NCBIfam" id="TIGR02464">
    <property type="entry name" value="ribofla_fusion"/>
    <property type="match status" value="1"/>
</dbReference>